<protein>
    <submittedName>
        <fullName evidence="1">Uncharacterized protein</fullName>
    </submittedName>
</protein>
<evidence type="ECO:0000313" key="1">
    <source>
        <dbReference type="EMBL" id="CAH3176835.1"/>
    </source>
</evidence>
<dbReference type="Proteomes" id="UP001159427">
    <property type="component" value="Unassembled WGS sequence"/>
</dbReference>
<reference evidence="1 2" key="1">
    <citation type="submission" date="2022-05" db="EMBL/GenBank/DDBJ databases">
        <authorList>
            <consortium name="Genoscope - CEA"/>
            <person name="William W."/>
        </authorList>
    </citation>
    <scope>NUCLEOTIDE SEQUENCE [LARGE SCALE GENOMIC DNA]</scope>
</reference>
<sequence>MGHHKEAEYLGMVYIYILLNEHQLQKRPVTGKLIVMVKIRSVDGTENSLVEALHTFLRSSHDDENAGLGCWSADPLLIKELRLIDFGLFNGSDPVHQECIRFCFMQILSDGFTKLLKSGINC</sequence>
<evidence type="ECO:0000313" key="2">
    <source>
        <dbReference type="Proteomes" id="UP001159427"/>
    </source>
</evidence>
<gene>
    <name evidence="1" type="ORF">PEVE_00010844</name>
</gene>
<comment type="caution">
    <text evidence="1">The sequence shown here is derived from an EMBL/GenBank/DDBJ whole genome shotgun (WGS) entry which is preliminary data.</text>
</comment>
<accession>A0ABN8RG64</accession>
<dbReference type="EMBL" id="CALNXI010001777">
    <property type="protein sequence ID" value="CAH3176835.1"/>
    <property type="molecule type" value="Genomic_DNA"/>
</dbReference>
<keyword evidence="2" id="KW-1185">Reference proteome</keyword>
<organism evidence="1 2">
    <name type="scientific">Porites evermanni</name>
    <dbReference type="NCBI Taxonomy" id="104178"/>
    <lineage>
        <taxon>Eukaryota</taxon>
        <taxon>Metazoa</taxon>
        <taxon>Cnidaria</taxon>
        <taxon>Anthozoa</taxon>
        <taxon>Hexacorallia</taxon>
        <taxon>Scleractinia</taxon>
        <taxon>Fungiina</taxon>
        <taxon>Poritidae</taxon>
        <taxon>Porites</taxon>
    </lineage>
</organism>
<name>A0ABN8RG64_9CNID</name>
<proteinExistence type="predicted"/>